<dbReference type="InterPro" id="IPR051405">
    <property type="entry name" value="phD/YefM_antitoxin"/>
</dbReference>
<keyword evidence="5" id="KW-1185">Reference proteome</keyword>
<evidence type="ECO:0000256" key="3">
    <source>
        <dbReference type="SAM" id="MobiDB-lite"/>
    </source>
</evidence>
<feature type="compositionally biased region" description="Basic and acidic residues" evidence="3">
    <location>
        <begin position="82"/>
        <end position="92"/>
    </location>
</feature>
<dbReference type="Pfam" id="PF02604">
    <property type="entry name" value="PhdYeFM_antitox"/>
    <property type="match status" value="1"/>
</dbReference>
<dbReference type="SUPFAM" id="SSF143120">
    <property type="entry name" value="YefM-like"/>
    <property type="match status" value="1"/>
</dbReference>
<protein>
    <recommendedName>
        <fullName evidence="2">Antitoxin</fullName>
    </recommendedName>
</protein>
<dbReference type="NCBIfam" id="TIGR01552">
    <property type="entry name" value="phd_fam"/>
    <property type="match status" value="1"/>
</dbReference>
<dbReference type="PANTHER" id="PTHR33713">
    <property type="entry name" value="ANTITOXIN YAFN-RELATED"/>
    <property type="match status" value="1"/>
</dbReference>
<dbReference type="Proteomes" id="UP001629214">
    <property type="component" value="Unassembled WGS sequence"/>
</dbReference>
<reference evidence="4 5" key="1">
    <citation type="journal article" date="2024" name="Chem. Sci.">
        <title>Discovery of megapolipeptins by genome mining of a Burkholderiales bacteria collection.</title>
        <authorList>
            <person name="Paulo B.S."/>
            <person name="Recchia M.J.J."/>
            <person name="Lee S."/>
            <person name="Fergusson C.H."/>
            <person name="Romanowski S.B."/>
            <person name="Hernandez A."/>
            <person name="Krull N."/>
            <person name="Liu D.Y."/>
            <person name="Cavanagh H."/>
            <person name="Bos A."/>
            <person name="Gray C.A."/>
            <person name="Murphy B.T."/>
            <person name="Linington R.G."/>
            <person name="Eustaquio A.S."/>
        </authorList>
    </citation>
    <scope>NUCLEOTIDE SEQUENCE [LARGE SCALE GENOMIC DNA]</scope>
    <source>
        <strain evidence="4 5">RL21-008-BIB-B</strain>
    </source>
</reference>
<evidence type="ECO:0000256" key="2">
    <source>
        <dbReference type="RuleBase" id="RU362080"/>
    </source>
</evidence>
<feature type="region of interest" description="Disordered" evidence="3">
    <location>
        <begin position="82"/>
        <end position="102"/>
    </location>
</feature>
<dbReference type="EMBL" id="JAQQFR010000002">
    <property type="protein sequence ID" value="MFL9877342.1"/>
    <property type="molecule type" value="Genomic_DNA"/>
</dbReference>
<dbReference type="InterPro" id="IPR006442">
    <property type="entry name" value="Antitoxin_Phd/YefM"/>
</dbReference>
<proteinExistence type="inferred from homology"/>
<sequence>MRIINFSDARNSLKAVIDQAVDDADVTVIARRDAPDAVVMSFEYYSSLLETVHLLKSPANAAHLARSIAQLNAGQAERHNLIDVGSDAHEESEVQSGRMGEL</sequence>
<comment type="function">
    <text evidence="2">Antitoxin component of a type II toxin-antitoxin (TA) system.</text>
</comment>
<organism evidence="4 5">
    <name type="scientific">Herbaspirillum rhizosphaerae</name>
    <dbReference type="NCBI Taxonomy" id="346179"/>
    <lineage>
        <taxon>Bacteria</taxon>
        <taxon>Pseudomonadati</taxon>
        <taxon>Pseudomonadota</taxon>
        <taxon>Betaproteobacteria</taxon>
        <taxon>Burkholderiales</taxon>
        <taxon>Oxalobacteraceae</taxon>
        <taxon>Herbaspirillum</taxon>
    </lineage>
</organism>
<gene>
    <name evidence="4" type="ORF">PQR63_03045</name>
</gene>
<accession>A0ABW8Z2R2</accession>
<dbReference type="Gene3D" id="3.40.1620.10">
    <property type="entry name" value="YefM-like domain"/>
    <property type="match status" value="1"/>
</dbReference>
<comment type="similarity">
    <text evidence="1 2">Belongs to the phD/YefM antitoxin family.</text>
</comment>
<dbReference type="Gene3D" id="6.10.250.330">
    <property type="match status" value="1"/>
</dbReference>
<dbReference type="InterPro" id="IPR036165">
    <property type="entry name" value="YefM-like_sf"/>
</dbReference>
<dbReference type="RefSeq" id="WP_408165544.1">
    <property type="nucleotide sequence ID" value="NZ_JAQQFR010000002.1"/>
</dbReference>
<evidence type="ECO:0000256" key="1">
    <source>
        <dbReference type="ARBA" id="ARBA00009981"/>
    </source>
</evidence>
<evidence type="ECO:0000313" key="4">
    <source>
        <dbReference type="EMBL" id="MFL9877342.1"/>
    </source>
</evidence>
<evidence type="ECO:0000313" key="5">
    <source>
        <dbReference type="Proteomes" id="UP001629214"/>
    </source>
</evidence>
<dbReference type="PANTHER" id="PTHR33713:SF6">
    <property type="entry name" value="ANTITOXIN YEFM"/>
    <property type="match status" value="1"/>
</dbReference>
<comment type="caution">
    <text evidence="4">The sequence shown here is derived from an EMBL/GenBank/DDBJ whole genome shotgun (WGS) entry which is preliminary data.</text>
</comment>
<name>A0ABW8Z2R2_9BURK</name>